<reference evidence="7 8" key="1">
    <citation type="journal article" date="2018" name="IMA Fungus">
        <title>IMA Genome-F 9: Draft genome sequence of Annulohypoxylon stygium, Aspergillus mulundensis, Berkeleyomyces basicola (syn. Thielaviopsis basicola), Ceratocystis smalleyi, two Cercospora beticola strains, Coleophoma cylindrospora, Fusarium fracticaudum, Phialophora cf. hyalina, and Morchella septimelata.</title>
        <authorList>
            <person name="Wingfield B.D."/>
            <person name="Bills G.F."/>
            <person name="Dong Y."/>
            <person name="Huang W."/>
            <person name="Nel W.J."/>
            <person name="Swalarsk-Parry B.S."/>
            <person name="Vaghefi N."/>
            <person name="Wilken P.M."/>
            <person name="An Z."/>
            <person name="de Beer Z.W."/>
            <person name="De Vos L."/>
            <person name="Chen L."/>
            <person name="Duong T.A."/>
            <person name="Gao Y."/>
            <person name="Hammerbacher A."/>
            <person name="Kikkert J.R."/>
            <person name="Li Y."/>
            <person name="Li H."/>
            <person name="Li K."/>
            <person name="Li Q."/>
            <person name="Liu X."/>
            <person name="Ma X."/>
            <person name="Naidoo K."/>
            <person name="Pethybridge S.J."/>
            <person name="Sun J."/>
            <person name="Steenkamp E.T."/>
            <person name="van der Nest M.A."/>
            <person name="van Wyk S."/>
            <person name="Wingfield M.J."/>
            <person name="Xiong C."/>
            <person name="Yue Q."/>
            <person name="Zhang X."/>
        </authorList>
    </citation>
    <scope>NUCLEOTIDE SEQUENCE [LARGE SCALE GENOMIC DNA]</scope>
    <source>
        <strain evidence="7 8">BP 5553</strain>
    </source>
</reference>
<dbReference type="OrthoDB" id="269227at2759"/>
<dbReference type="InterPro" id="IPR007867">
    <property type="entry name" value="GMC_OxRtase_C"/>
</dbReference>
<dbReference type="GO" id="GO:0016614">
    <property type="term" value="F:oxidoreductase activity, acting on CH-OH group of donors"/>
    <property type="evidence" value="ECO:0007669"/>
    <property type="project" value="InterPro"/>
</dbReference>
<keyword evidence="4" id="KW-0285">Flavoprotein</keyword>
<dbReference type="PANTHER" id="PTHR11552:SF134">
    <property type="entry name" value="GLUCOSE-METHANOL-CHOLINE OXIDOREDUCTASE N-TERMINAL DOMAIN-CONTAINING PROTEIN"/>
    <property type="match status" value="1"/>
</dbReference>
<dbReference type="SUPFAM" id="SSF54373">
    <property type="entry name" value="FAD-linked reductases, C-terminal domain"/>
    <property type="match status" value="1"/>
</dbReference>
<dbReference type="RefSeq" id="XP_031865251.1">
    <property type="nucleotide sequence ID" value="XM_032018414.1"/>
</dbReference>
<evidence type="ECO:0000256" key="4">
    <source>
        <dbReference type="RuleBase" id="RU003968"/>
    </source>
</evidence>
<dbReference type="Gene3D" id="3.30.560.10">
    <property type="entry name" value="Glucose Oxidase, domain 3"/>
    <property type="match status" value="1"/>
</dbReference>
<dbReference type="GeneID" id="43602640"/>
<proteinExistence type="inferred from homology"/>
<evidence type="ECO:0000259" key="5">
    <source>
        <dbReference type="PROSITE" id="PS00623"/>
    </source>
</evidence>
<dbReference type="InterPro" id="IPR000172">
    <property type="entry name" value="GMC_OxRdtase_N"/>
</dbReference>
<dbReference type="STRING" id="2656787.A0A370TAR7"/>
<sequence>MGETFDFIVVGGGTSGCVVASRLANAPSAPKVLLIEGGSANDSPTLRTPENRWSIVYTEPSINWGYKTTPQSHLNGRELGCPRGRGLGGSSAVNFSSWIIGYQEDFNEWAGLVDDPCWKWEGRNGVKQRFRKIERVRDGIDDEQSKMVNRELLNLHSKDGMVDLSYSQIWGGQELLAFKIAKELEIDINGDPNSGNPSGMGIAPSTFFNGARVTAFTAYLSSPPPNLTILTNNVVAKVLFDDTKRAVGVSTLSGQVYYASKEIILSAGALDSPKILLLSGIGPADELSNLSIPVIQDLPGVGNNLIDHSLLFISFLLKPKAFQTGTQSTVSKDVGDPLLDTGSQASMAWLQSSAVLFSPEFYSLPESVKTHISKTCTHELICTNLAVGSLPPLRPDAEILTLVAAIMNCQSVGSVTLSSSDPSTLQVIDGAYLSHPYDRRVATEAVRGCLELSRAPAAQGLIEEAIIAPKSDSEEDIREFCKEQGSCGLHFAGTCKMGKERDGMCVVNNRFLVRGTKGLRVVDLSVAPLMMNNHTQSTCYLIGETAAEKIINEYGL</sequence>
<name>A0A370TAR7_9HELO</name>
<dbReference type="Gene3D" id="3.50.50.60">
    <property type="entry name" value="FAD/NAD(P)-binding domain"/>
    <property type="match status" value="1"/>
</dbReference>
<dbReference type="AlphaFoldDB" id="A0A370TAR7"/>
<keyword evidence="3 4" id="KW-0274">FAD</keyword>
<evidence type="ECO:0000256" key="3">
    <source>
        <dbReference type="PIRSR" id="PIRSR000137-2"/>
    </source>
</evidence>
<dbReference type="EMBL" id="NPIC01000013">
    <property type="protein sequence ID" value="RDL31002.1"/>
    <property type="molecule type" value="Genomic_DNA"/>
</dbReference>
<feature type="domain" description="Glucose-methanol-choline oxidoreductase N-terminal" evidence="6">
    <location>
        <begin position="268"/>
        <end position="282"/>
    </location>
</feature>
<dbReference type="PROSITE" id="PS00624">
    <property type="entry name" value="GMC_OXRED_2"/>
    <property type="match status" value="1"/>
</dbReference>
<evidence type="ECO:0000256" key="1">
    <source>
        <dbReference type="ARBA" id="ARBA00010790"/>
    </source>
</evidence>
<dbReference type="InterPro" id="IPR012132">
    <property type="entry name" value="GMC_OxRdtase"/>
</dbReference>
<feature type="binding site" evidence="3">
    <location>
        <begin position="14"/>
        <end position="15"/>
    </location>
    <ligand>
        <name>FAD</name>
        <dbReference type="ChEBI" id="CHEBI:57692"/>
    </ligand>
</feature>
<protein>
    <recommendedName>
        <fullName evidence="5 6">Glucose-methanol-choline oxidoreductase N-terminal domain-containing protein</fullName>
    </recommendedName>
</protein>
<dbReference type="SUPFAM" id="SSF51905">
    <property type="entry name" value="FAD/NAD(P)-binding domain"/>
    <property type="match status" value="1"/>
</dbReference>
<evidence type="ECO:0000259" key="6">
    <source>
        <dbReference type="PROSITE" id="PS00624"/>
    </source>
</evidence>
<feature type="active site" description="Proton donor" evidence="2">
    <location>
        <position position="490"/>
    </location>
</feature>
<comment type="caution">
    <text evidence="7">The sequence shown here is derived from an EMBL/GenBank/DDBJ whole genome shotgun (WGS) entry which is preliminary data.</text>
</comment>
<dbReference type="PROSITE" id="PS00623">
    <property type="entry name" value="GMC_OXRED_1"/>
    <property type="match status" value="1"/>
</dbReference>
<feature type="active site" description="Proton acceptor" evidence="2">
    <location>
        <position position="534"/>
    </location>
</feature>
<comment type="similarity">
    <text evidence="1 4">Belongs to the GMC oxidoreductase family.</text>
</comment>
<evidence type="ECO:0000256" key="2">
    <source>
        <dbReference type="PIRSR" id="PIRSR000137-1"/>
    </source>
</evidence>
<dbReference type="PIRSF" id="PIRSF000137">
    <property type="entry name" value="Alcohol_oxidase"/>
    <property type="match status" value="1"/>
</dbReference>
<feature type="binding site" evidence="3">
    <location>
        <position position="235"/>
    </location>
    <ligand>
        <name>FAD</name>
        <dbReference type="ChEBI" id="CHEBI:57692"/>
    </ligand>
</feature>
<dbReference type="InterPro" id="IPR036188">
    <property type="entry name" value="FAD/NAD-bd_sf"/>
</dbReference>
<dbReference type="GO" id="GO:0050660">
    <property type="term" value="F:flavin adenine dinucleotide binding"/>
    <property type="evidence" value="ECO:0007669"/>
    <property type="project" value="InterPro"/>
</dbReference>
<organism evidence="7 8">
    <name type="scientific">Venustampulla echinocandica</name>
    <dbReference type="NCBI Taxonomy" id="2656787"/>
    <lineage>
        <taxon>Eukaryota</taxon>
        <taxon>Fungi</taxon>
        <taxon>Dikarya</taxon>
        <taxon>Ascomycota</taxon>
        <taxon>Pezizomycotina</taxon>
        <taxon>Leotiomycetes</taxon>
        <taxon>Helotiales</taxon>
        <taxon>Pleuroascaceae</taxon>
        <taxon>Venustampulla</taxon>
    </lineage>
</organism>
<dbReference type="PANTHER" id="PTHR11552">
    <property type="entry name" value="GLUCOSE-METHANOL-CHOLINE GMC OXIDOREDUCTASE"/>
    <property type="match status" value="1"/>
</dbReference>
<dbReference type="Pfam" id="PF00732">
    <property type="entry name" value="GMC_oxred_N"/>
    <property type="match status" value="1"/>
</dbReference>
<accession>A0A370TAR7</accession>
<keyword evidence="8" id="KW-1185">Reference proteome</keyword>
<evidence type="ECO:0000313" key="8">
    <source>
        <dbReference type="Proteomes" id="UP000254866"/>
    </source>
</evidence>
<feature type="domain" description="Glucose-methanol-choline oxidoreductase N-terminal" evidence="5">
    <location>
        <begin position="84"/>
        <end position="107"/>
    </location>
</feature>
<gene>
    <name evidence="7" type="ORF">BP5553_09791</name>
</gene>
<evidence type="ECO:0000313" key="7">
    <source>
        <dbReference type="EMBL" id="RDL31002.1"/>
    </source>
</evidence>
<dbReference type="Proteomes" id="UP000254866">
    <property type="component" value="Unassembled WGS sequence"/>
</dbReference>
<dbReference type="Pfam" id="PF05199">
    <property type="entry name" value="GMC_oxred_C"/>
    <property type="match status" value="1"/>
</dbReference>
<comment type="cofactor">
    <cofactor evidence="3">
        <name>FAD</name>
        <dbReference type="ChEBI" id="CHEBI:57692"/>
    </cofactor>
</comment>